<dbReference type="Proteomes" id="UP000664369">
    <property type="component" value="Unassembled WGS sequence"/>
</dbReference>
<feature type="signal peptide" evidence="1">
    <location>
        <begin position="1"/>
        <end position="22"/>
    </location>
</feature>
<dbReference type="RefSeq" id="WP_208176459.1">
    <property type="nucleotide sequence ID" value="NZ_JAGETZ010000008.1"/>
</dbReference>
<gene>
    <name evidence="2" type="ORF">J4E00_17350</name>
</gene>
<name>A0ABS3QHV8_9BACT</name>
<comment type="caution">
    <text evidence="2">The sequence shown here is derived from an EMBL/GenBank/DDBJ whole genome shotgun (WGS) entry which is preliminary data.</text>
</comment>
<organism evidence="2 3">
    <name type="scientific">Hymenobacter negativus</name>
    <dbReference type="NCBI Taxonomy" id="2795026"/>
    <lineage>
        <taxon>Bacteria</taxon>
        <taxon>Pseudomonadati</taxon>
        <taxon>Bacteroidota</taxon>
        <taxon>Cytophagia</taxon>
        <taxon>Cytophagales</taxon>
        <taxon>Hymenobacteraceae</taxon>
        <taxon>Hymenobacter</taxon>
    </lineage>
</organism>
<evidence type="ECO:0008006" key="4">
    <source>
        <dbReference type="Google" id="ProtNLM"/>
    </source>
</evidence>
<accession>A0ABS3QHV8</accession>
<sequence>MKTLFLFLTGALLLLAPAPGRACDICGCFMGITPYDNQSGISLMHRYRIFNGYHALGQTPQFFPSGARPFFPSPLNGDAGYAHDHKGDPTDFEAFRVIELRAKYFLSRRVELNAFVPYVMNTSQINGRQLNAAGVGDVTIFAGYHLIRAIETAGVQSRLIVGGGVKLPTGEYTRQNARGQRYALLNQVGTGTTDGFLYANYIGSFHSFGLSVNSSYRRASENTFRNSLAPSTATYASLFYRVPLGENWQIYPSAQFFYEKTKGEMLEGQLTGEHAMNNALLGPGLDFYYKNVSLNTSFQLPIYTAETDHPASAGRFVVSVGYSFKQTKYLLHGKNGG</sequence>
<keyword evidence="1" id="KW-0732">Signal</keyword>
<evidence type="ECO:0000256" key="1">
    <source>
        <dbReference type="SAM" id="SignalP"/>
    </source>
</evidence>
<dbReference type="EMBL" id="JAGETZ010000008">
    <property type="protein sequence ID" value="MBO2010831.1"/>
    <property type="molecule type" value="Genomic_DNA"/>
</dbReference>
<evidence type="ECO:0000313" key="3">
    <source>
        <dbReference type="Proteomes" id="UP000664369"/>
    </source>
</evidence>
<protein>
    <recommendedName>
        <fullName evidence="4">Transporter</fullName>
    </recommendedName>
</protein>
<reference evidence="2 3" key="1">
    <citation type="submission" date="2021-03" db="EMBL/GenBank/DDBJ databases">
        <authorList>
            <person name="Kim M.K."/>
        </authorList>
    </citation>
    <scope>NUCLEOTIDE SEQUENCE [LARGE SCALE GENOMIC DNA]</scope>
    <source>
        <strain evidence="2 3">BT442</strain>
    </source>
</reference>
<feature type="chain" id="PRO_5045127654" description="Transporter" evidence="1">
    <location>
        <begin position="23"/>
        <end position="337"/>
    </location>
</feature>
<keyword evidence="3" id="KW-1185">Reference proteome</keyword>
<evidence type="ECO:0000313" key="2">
    <source>
        <dbReference type="EMBL" id="MBO2010831.1"/>
    </source>
</evidence>
<proteinExistence type="predicted"/>